<keyword evidence="1" id="KW-0472">Membrane</keyword>
<proteinExistence type="predicted"/>
<name>A0A8S5S858_9CAUD</name>
<protein>
    <submittedName>
        <fullName evidence="2">Uncharacterized protein</fullName>
    </submittedName>
</protein>
<evidence type="ECO:0000313" key="2">
    <source>
        <dbReference type="EMBL" id="DAF47102.1"/>
    </source>
</evidence>
<keyword evidence="1" id="KW-1133">Transmembrane helix</keyword>
<organism evidence="2">
    <name type="scientific">Siphoviridae sp. ctLnP14</name>
    <dbReference type="NCBI Taxonomy" id="2827851"/>
    <lineage>
        <taxon>Viruses</taxon>
        <taxon>Duplodnaviria</taxon>
        <taxon>Heunggongvirae</taxon>
        <taxon>Uroviricota</taxon>
        <taxon>Caudoviricetes</taxon>
    </lineage>
</organism>
<feature type="transmembrane region" description="Helical" evidence="1">
    <location>
        <begin position="20"/>
        <end position="38"/>
    </location>
</feature>
<dbReference type="EMBL" id="BK032550">
    <property type="protein sequence ID" value="DAF47102.1"/>
    <property type="molecule type" value="Genomic_DNA"/>
</dbReference>
<keyword evidence="1" id="KW-0812">Transmembrane</keyword>
<reference evidence="2" key="1">
    <citation type="journal article" date="2021" name="Proc. Natl. Acad. Sci. U.S.A.">
        <title>A Catalog of Tens of Thousands of Viruses from Human Metagenomes Reveals Hidden Associations with Chronic Diseases.</title>
        <authorList>
            <person name="Tisza M.J."/>
            <person name="Buck C.B."/>
        </authorList>
    </citation>
    <scope>NUCLEOTIDE SEQUENCE</scope>
    <source>
        <strain evidence="2">CtLnP14</strain>
    </source>
</reference>
<sequence>MRFRSSASSTDDIGFTSIPFLPGLHPLNLFIVLSFPFAL</sequence>
<accession>A0A8S5S858</accession>
<evidence type="ECO:0000256" key="1">
    <source>
        <dbReference type="SAM" id="Phobius"/>
    </source>
</evidence>